<keyword evidence="6" id="KW-1133">Transmembrane helix</keyword>
<evidence type="ECO:0008006" key="14">
    <source>
        <dbReference type="Google" id="ProtNLM"/>
    </source>
</evidence>
<evidence type="ECO:0000256" key="4">
    <source>
        <dbReference type="ARBA" id="ARBA00022692"/>
    </source>
</evidence>
<dbReference type="GO" id="GO:0035869">
    <property type="term" value="C:ciliary transition zone"/>
    <property type="evidence" value="ECO:0007669"/>
    <property type="project" value="TreeGrafter"/>
</dbReference>
<dbReference type="OrthoDB" id="550113at2759"/>
<dbReference type="GO" id="GO:0016020">
    <property type="term" value="C:membrane"/>
    <property type="evidence" value="ECO:0007669"/>
    <property type="project" value="UniProtKB-SubCell"/>
</dbReference>
<dbReference type="EMBL" id="JAIZAY010000023">
    <property type="protein sequence ID" value="KAJ8020119.1"/>
    <property type="molecule type" value="Genomic_DNA"/>
</dbReference>
<dbReference type="AlphaFoldDB" id="A0A9Q1BCF9"/>
<comment type="caution">
    <text evidence="12">The sequence shown here is derived from an EMBL/GenBank/DDBJ whole genome shotgun (WGS) entry which is preliminary data.</text>
</comment>
<evidence type="ECO:0000256" key="10">
    <source>
        <dbReference type="ARBA" id="ARBA00025631"/>
    </source>
</evidence>
<keyword evidence="8" id="KW-0472">Membrane</keyword>
<feature type="region of interest" description="Disordered" evidence="11">
    <location>
        <begin position="1"/>
        <end position="103"/>
    </location>
</feature>
<protein>
    <recommendedName>
        <fullName evidence="14">Transmembrane protein 237</fullName>
    </recommendedName>
</protein>
<evidence type="ECO:0000313" key="13">
    <source>
        <dbReference type="Proteomes" id="UP001152320"/>
    </source>
</evidence>
<evidence type="ECO:0000256" key="7">
    <source>
        <dbReference type="ARBA" id="ARBA00023069"/>
    </source>
</evidence>
<reference evidence="12" key="1">
    <citation type="submission" date="2021-10" db="EMBL/GenBank/DDBJ databases">
        <title>Tropical sea cucumber genome reveals ecological adaptation and Cuvierian tubules defense mechanism.</title>
        <authorList>
            <person name="Chen T."/>
        </authorList>
    </citation>
    <scope>NUCLEOTIDE SEQUENCE</scope>
    <source>
        <strain evidence="12">Nanhai2018</strain>
        <tissue evidence="12">Muscle</tissue>
    </source>
</reference>
<evidence type="ECO:0000256" key="1">
    <source>
        <dbReference type="ARBA" id="ARBA00004138"/>
    </source>
</evidence>
<keyword evidence="9" id="KW-0966">Cell projection</keyword>
<evidence type="ECO:0000313" key="12">
    <source>
        <dbReference type="EMBL" id="KAJ8020119.1"/>
    </source>
</evidence>
<feature type="compositionally biased region" description="Acidic residues" evidence="11">
    <location>
        <begin position="1"/>
        <end position="12"/>
    </location>
</feature>
<evidence type="ECO:0000256" key="8">
    <source>
        <dbReference type="ARBA" id="ARBA00023136"/>
    </source>
</evidence>
<comment type="function">
    <text evidence="10">Component of the transition zone in primary cilia. Required for ciliogenesis.</text>
</comment>
<dbReference type="PANTHER" id="PTHR28388">
    <property type="entry name" value="TRANSMEMBRANE PROTEIN 237"/>
    <property type="match status" value="1"/>
</dbReference>
<feature type="compositionally biased region" description="Basic residues" evidence="11">
    <location>
        <begin position="21"/>
        <end position="35"/>
    </location>
</feature>
<accession>A0A9Q1BCF9</accession>
<evidence type="ECO:0000256" key="3">
    <source>
        <dbReference type="ARBA" id="ARBA00008783"/>
    </source>
</evidence>
<organism evidence="12 13">
    <name type="scientific">Holothuria leucospilota</name>
    <name type="common">Black long sea cucumber</name>
    <name type="synonym">Mertensiothuria leucospilota</name>
    <dbReference type="NCBI Taxonomy" id="206669"/>
    <lineage>
        <taxon>Eukaryota</taxon>
        <taxon>Metazoa</taxon>
        <taxon>Echinodermata</taxon>
        <taxon>Eleutherozoa</taxon>
        <taxon>Echinozoa</taxon>
        <taxon>Holothuroidea</taxon>
        <taxon>Aspidochirotacea</taxon>
        <taxon>Aspidochirotida</taxon>
        <taxon>Holothuriidae</taxon>
        <taxon>Holothuria</taxon>
    </lineage>
</organism>
<keyword evidence="7" id="KW-0969">Cilium</keyword>
<dbReference type="InterPro" id="IPR029409">
    <property type="entry name" value="TMEM237"/>
</dbReference>
<feature type="compositionally biased region" description="Polar residues" evidence="11">
    <location>
        <begin position="46"/>
        <end position="55"/>
    </location>
</feature>
<evidence type="ECO:0000256" key="6">
    <source>
        <dbReference type="ARBA" id="ARBA00022989"/>
    </source>
</evidence>
<comment type="similarity">
    <text evidence="3">Belongs to the TMEM237 family.</text>
</comment>
<proteinExistence type="inferred from homology"/>
<keyword evidence="13" id="KW-1185">Reference proteome</keyword>
<evidence type="ECO:0000256" key="2">
    <source>
        <dbReference type="ARBA" id="ARBA00004141"/>
    </source>
</evidence>
<evidence type="ECO:0000256" key="9">
    <source>
        <dbReference type="ARBA" id="ARBA00023273"/>
    </source>
</evidence>
<gene>
    <name evidence="12" type="ORF">HOLleu_41980</name>
</gene>
<keyword evidence="5" id="KW-0970">Cilium biogenesis/degradation</keyword>
<dbReference type="Pfam" id="PF15383">
    <property type="entry name" value="TMEM237"/>
    <property type="match status" value="1"/>
</dbReference>
<dbReference type="PANTHER" id="PTHR28388:SF1">
    <property type="entry name" value="TRANSMEMBRANE PROTEIN 237"/>
    <property type="match status" value="1"/>
</dbReference>
<dbReference type="GO" id="GO:0060271">
    <property type="term" value="P:cilium assembly"/>
    <property type="evidence" value="ECO:0007669"/>
    <property type="project" value="TreeGrafter"/>
</dbReference>
<comment type="subcellular location">
    <subcellularLocation>
        <location evidence="1">Cell projection</location>
        <location evidence="1">Cilium</location>
    </subcellularLocation>
    <subcellularLocation>
        <location evidence="2">Membrane</location>
        <topology evidence="2">Multi-pass membrane protein</topology>
    </subcellularLocation>
</comment>
<dbReference type="Proteomes" id="UP001152320">
    <property type="component" value="Chromosome 23"/>
</dbReference>
<evidence type="ECO:0000256" key="11">
    <source>
        <dbReference type="SAM" id="MobiDB-lite"/>
    </source>
</evidence>
<evidence type="ECO:0000256" key="5">
    <source>
        <dbReference type="ARBA" id="ARBA00022794"/>
    </source>
</evidence>
<keyword evidence="4" id="KW-0812">Transmembrane</keyword>
<sequence>MDQEDTVEDGDLGELSSSLNKRGKSPAGGRKKRVQRSVSDEVLEDTQPTNGSLNSKTRKTKPKTPRDNFDTDGNPVKQPQRTAAGKGKKKKKSRPLLSGDENYHADAETLSVDLMISQEDILNEETKTEPQAANTVTVLPSQPVERLFMERKGGFTSEDKTRLAKRREQELQAQDNLPQETKVTTTQVALFTHRAFLTCSLFCHGLLAGYSLWQCVVVFVLSSQIPKSDKSGMEQFLEQYSRLALPSSSLYYLLLAVCTVSVFDRFDIGRPDRHFFRGLVTFQTGAISTLGMLE</sequence>
<name>A0A9Q1BCF9_HOLLE</name>